<evidence type="ECO:0000313" key="8">
    <source>
        <dbReference type="EMBL" id="RAM00051.1"/>
    </source>
</evidence>
<feature type="domain" description="Multidrug resistance protein MdtA-like barrel-sandwich hybrid" evidence="4">
    <location>
        <begin position="82"/>
        <end position="224"/>
    </location>
</feature>
<dbReference type="GO" id="GO:0022857">
    <property type="term" value="F:transmembrane transporter activity"/>
    <property type="evidence" value="ECO:0007669"/>
    <property type="project" value="InterPro"/>
</dbReference>
<reference evidence="7 10" key="2">
    <citation type="submission" date="2019-02" db="EMBL/GenBank/DDBJ databases">
        <title>Complete genome sequence of Desulfobacter hydrogenophilus AcRS1.</title>
        <authorList>
            <person name="Marietou A."/>
            <person name="Lund M.B."/>
            <person name="Marshall I.P.G."/>
            <person name="Schreiber L."/>
            <person name="Jorgensen B."/>
        </authorList>
    </citation>
    <scope>NUCLEOTIDE SEQUENCE [LARGE SCALE GENOMIC DNA]</scope>
    <source>
        <strain evidence="7 10">AcRS1</strain>
    </source>
</reference>
<name>A0A328F6B9_9BACT</name>
<evidence type="ECO:0000259" key="4">
    <source>
        <dbReference type="Pfam" id="PF25917"/>
    </source>
</evidence>
<organism evidence="8 9">
    <name type="scientific">Desulfobacter hydrogenophilus</name>
    <dbReference type="NCBI Taxonomy" id="2291"/>
    <lineage>
        <taxon>Bacteria</taxon>
        <taxon>Pseudomonadati</taxon>
        <taxon>Thermodesulfobacteriota</taxon>
        <taxon>Desulfobacteria</taxon>
        <taxon>Desulfobacterales</taxon>
        <taxon>Desulfobacteraceae</taxon>
        <taxon>Desulfobacter</taxon>
    </lineage>
</organism>
<dbReference type="PANTHER" id="PTHR30158">
    <property type="entry name" value="ACRA/E-RELATED COMPONENT OF DRUG EFFLUX TRANSPORTER"/>
    <property type="match status" value="1"/>
</dbReference>
<dbReference type="RefSeq" id="WP_111960372.1">
    <property type="nucleotide sequence ID" value="NZ_CP036313.1"/>
</dbReference>
<dbReference type="GO" id="GO:0046677">
    <property type="term" value="P:response to antibiotic"/>
    <property type="evidence" value="ECO:0007669"/>
    <property type="project" value="TreeGrafter"/>
</dbReference>
<dbReference type="SUPFAM" id="SSF111369">
    <property type="entry name" value="HlyD-like secretion proteins"/>
    <property type="match status" value="1"/>
</dbReference>
<dbReference type="Pfam" id="PF25917">
    <property type="entry name" value="BSH_RND"/>
    <property type="match status" value="1"/>
</dbReference>
<evidence type="ECO:0000259" key="3">
    <source>
        <dbReference type="Pfam" id="PF25876"/>
    </source>
</evidence>
<evidence type="ECO:0000259" key="6">
    <source>
        <dbReference type="Pfam" id="PF25967"/>
    </source>
</evidence>
<dbReference type="Gene3D" id="2.40.420.20">
    <property type="match status" value="1"/>
</dbReference>
<dbReference type="Pfam" id="PF25967">
    <property type="entry name" value="RND-MFP_C"/>
    <property type="match status" value="1"/>
</dbReference>
<dbReference type="Gene3D" id="1.10.287.470">
    <property type="entry name" value="Helix hairpin bin"/>
    <property type="match status" value="1"/>
</dbReference>
<dbReference type="Proteomes" id="UP000293902">
    <property type="component" value="Chromosome"/>
</dbReference>
<keyword evidence="10" id="KW-1185">Reference proteome</keyword>
<feature type="domain" description="Multidrug resistance protein MdtA-like alpha-helical hairpin" evidence="3">
    <location>
        <begin position="122"/>
        <end position="191"/>
    </location>
</feature>
<comment type="similarity">
    <text evidence="2">Belongs to the membrane fusion protein (MFP) (TC 8.A.1) family.</text>
</comment>
<evidence type="ECO:0000259" key="5">
    <source>
        <dbReference type="Pfam" id="PF25944"/>
    </source>
</evidence>
<dbReference type="InterPro" id="IPR058627">
    <property type="entry name" value="MdtA-like_C"/>
</dbReference>
<dbReference type="Pfam" id="PF25944">
    <property type="entry name" value="Beta-barrel_RND"/>
    <property type="match status" value="1"/>
</dbReference>
<proteinExistence type="inferred from homology"/>
<comment type="subcellular location">
    <subcellularLocation>
        <location evidence="1">Cell envelope</location>
    </subcellularLocation>
</comment>
<evidence type="ECO:0000256" key="1">
    <source>
        <dbReference type="ARBA" id="ARBA00004196"/>
    </source>
</evidence>
<reference evidence="8 9" key="1">
    <citation type="submission" date="2018-06" db="EMBL/GenBank/DDBJ databases">
        <title>Complete Genome Sequence of Desulfobacter hydrogenophilus (DSM3380).</title>
        <authorList>
            <person name="Marietou A."/>
            <person name="Schreiber L."/>
            <person name="Marshall I."/>
            <person name="Jorgensen B."/>
        </authorList>
    </citation>
    <scope>NUCLEOTIDE SEQUENCE [LARGE SCALE GENOMIC DNA]</scope>
    <source>
        <strain evidence="8 9">DSM 3380</strain>
    </source>
</reference>
<dbReference type="OrthoDB" id="9772050at2"/>
<dbReference type="EMBL" id="QLNI01000069">
    <property type="protein sequence ID" value="RAM00051.1"/>
    <property type="molecule type" value="Genomic_DNA"/>
</dbReference>
<feature type="domain" description="Multidrug resistance protein MdtA-like C-terminal permuted SH3" evidence="6">
    <location>
        <begin position="318"/>
        <end position="379"/>
    </location>
</feature>
<dbReference type="Gene3D" id="2.40.30.170">
    <property type="match status" value="1"/>
</dbReference>
<dbReference type="NCBIfam" id="TIGR01730">
    <property type="entry name" value="RND_mfp"/>
    <property type="match status" value="1"/>
</dbReference>
<dbReference type="InterPro" id="IPR058626">
    <property type="entry name" value="MdtA-like_b-barrel"/>
</dbReference>
<dbReference type="Pfam" id="PF25876">
    <property type="entry name" value="HH_MFP_RND"/>
    <property type="match status" value="1"/>
</dbReference>
<dbReference type="Proteomes" id="UP000248798">
    <property type="component" value="Unassembled WGS sequence"/>
</dbReference>
<dbReference type="InterPro" id="IPR058624">
    <property type="entry name" value="MdtA-like_HH"/>
</dbReference>
<dbReference type="EMBL" id="CP036313">
    <property type="protein sequence ID" value="QBH12137.1"/>
    <property type="molecule type" value="Genomic_DNA"/>
</dbReference>
<dbReference type="InterPro" id="IPR006143">
    <property type="entry name" value="RND_pump_MFP"/>
</dbReference>
<evidence type="ECO:0000313" key="7">
    <source>
        <dbReference type="EMBL" id="QBH12137.1"/>
    </source>
</evidence>
<evidence type="ECO:0000256" key="2">
    <source>
        <dbReference type="ARBA" id="ARBA00009477"/>
    </source>
</evidence>
<dbReference type="AlphaFoldDB" id="A0A328F6B9"/>
<dbReference type="InterPro" id="IPR058625">
    <property type="entry name" value="MdtA-like_BSH"/>
</dbReference>
<sequence>MKRFLLGFVTAVIIGGGYLYYSGQLASPWAGEQKGQASSQSEQAQAQSAQARPPVEVSVYTVKPQEVVFTKDLAGRTSAYQVAEIRPQVTGIILKRMFTQGSLVKKGQQLYQIDPATYKAAYESAAASLVRAQADVKAVEPKLARYSRLVKMGGVSRQVYDDTVTALAQAKAGVAVAKANLTAAKINLDYTKVFSPISGRIGKSSVTEGALVTANQTTALAVVQNLDQIYVDVNQSSEELLALKKGLTNPEENSMVSLFMGKDGTPYDLEGKLLFSDATVDQSTGMVQLRVLFPNPDNDLLPGLFVRARVEQSRQEKAIVVPQQSVVRNTDGSVFVWVVDKEDIVKSQNITLLQAVKDQWVVSSGLAPGDRVVVAGLQKISNQAKVTTVEFNTSTNS</sequence>
<protein>
    <submittedName>
        <fullName evidence="7">Efflux RND transporter periplasmic adaptor subunit</fullName>
    </submittedName>
    <submittedName>
        <fullName evidence="8">Efflux transporter periplasmic adaptor subunit</fullName>
    </submittedName>
</protein>
<evidence type="ECO:0000313" key="9">
    <source>
        <dbReference type="Proteomes" id="UP000248798"/>
    </source>
</evidence>
<feature type="domain" description="Multidrug resistance protein MdtA-like beta-barrel" evidence="5">
    <location>
        <begin position="229"/>
        <end position="312"/>
    </location>
</feature>
<accession>A0A328F6B9</accession>
<dbReference type="Gene3D" id="2.40.50.100">
    <property type="match status" value="1"/>
</dbReference>
<dbReference type="PANTHER" id="PTHR30158:SF3">
    <property type="entry name" value="MULTIDRUG EFFLUX PUMP SUBUNIT ACRA-RELATED"/>
    <property type="match status" value="1"/>
</dbReference>
<dbReference type="FunFam" id="2.40.420.20:FF:000001">
    <property type="entry name" value="Efflux RND transporter periplasmic adaptor subunit"/>
    <property type="match status" value="1"/>
</dbReference>
<evidence type="ECO:0000313" key="10">
    <source>
        <dbReference type="Proteomes" id="UP000293902"/>
    </source>
</evidence>
<dbReference type="GO" id="GO:0005886">
    <property type="term" value="C:plasma membrane"/>
    <property type="evidence" value="ECO:0007669"/>
    <property type="project" value="UniProtKB-SubCell"/>
</dbReference>
<gene>
    <name evidence="8" type="ORF">DO021_21130</name>
    <name evidence="7" type="ORF">EYB58_03860</name>
</gene>